<evidence type="ECO:0000256" key="5">
    <source>
        <dbReference type="ARBA" id="ARBA00022989"/>
    </source>
</evidence>
<dbReference type="STRING" id="4558.A0A1B6PI56"/>
<keyword evidence="4" id="KW-0732">Signal</keyword>
<accession>A0A1B6PI56</accession>
<keyword evidence="11" id="KW-1185">Reference proteome</keyword>
<comment type="similarity">
    <text evidence="2 7">Belongs to the EMP24/GP25L family.</text>
</comment>
<evidence type="ECO:0000313" key="11">
    <source>
        <dbReference type="Proteomes" id="UP000000768"/>
    </source>
</evidence>
<dbReference type="GO" id="GO:0006886">
    <property type="term" value="P:intracellular protein transport"/>
    <property type="evidence" value="ECO:0000318"/>
    <property type="project" value="GO_Central"/>
</dbReference>
<evidence type="ECO:0000313" key="10">
    <source>
        <dbReference type="EMBL" id="KXG25366.2"/>
    </source>
</evidence>
<feature type="domain" description="GOLD" evidence="9">
    <location>
        <begin position="34"/>
        <end position="190"/>
    </location>
</feature>
<dbReference type="Gramene" id="KXG25366">
    <property type="protein sequence ID" value="KXG25366"/>
    <property type="gene ID" value="SORBI_3007G154400"/>
</dbReference>
<proteinExistence type="inferred from homology"/>
<evidence type="ECO:0000256" key="4">
    <source>
        <dbReference type="ARBA" id="ARBA00022729"/>
    </source>
</evidence>
<dbReference type="PANTHER" id="PTHR22811">
    <property type="entry name" value="TRANSMEMBRANE EMP24 DOMAIN-CONTAINING PROTEIN"/>
    <property type="match status" value="1"/>
</dbReference>
<dbReference type="PROSITE" id="PS50866">
    <property type="entry name" value="GOLD"/>
    <property type="match status" value="1"/>
</dbReference>
<evidence type="ECO:0000256" key="3">
    <source>
        <dbReference type="ARBA" id="ARBA00022692"/>
    </source>
</evidence>
<organism evidence="10 11">
    <name type="scientific">Sorghum bicolor</name>
    <name type="common">Sorghum</name>
    <name type="synonym">Sorghum vulgare</name>
    <dbReference type="NCBI Taxonomy" id="4558"/>
    <lineage>
        <taxon>Eukaryota</taxon>
        <taxon>Viridiplantae</taxon>
        <taxon>Streptophyta</taxon>
        <taxon>Embryophyta</taxon>
        <taxon>Tracheophyta</taxon>
        <taxon>Spermatophyta</taxon>
        <taxon>Magnoliopsida</taxon>
        <taxon>Liliopsida</taxon>
        <taxon>Poales</taxon>
        <taxon>Poaceae</taxon>
        <taxon>PACMAD clade</taxon>
        <taxon>Panicoideae</taxon>
        <taxon>Andropogonodae</taxon>
        <taxon>Andropogoneae</taxon>
        <taxon>Sorghinae</taxon>
        <taxon>Sorghum</taxon>
    </lineage>
</organism>
<evidence type="ECO:0000259" key="9">
    <source>
        <dbReference type="PROSITE" id="PS50866"/>
    </source>
</evidence>
<dbReference type="EMBL" id="CM000766">
    <property type="protein sequence ID" value="KXG25366.2"/>
    <property type="molecule type" value="Genomic_DNA"/>
</dbReference>
<name>A0A1B6PI56_SORBI</name>
<dbReference type="GO" id="GO:0005783">
    <property type="term" value="C:endoplasmic reticulum"/>
    <property type="evidence" value="ECO:0000318"/>
    <property type="project" value="GO_Central"/>
</dbReference>
<dbReference type="Proteomes" id="UP000000768">
    <property type="component" value="Chromosome 7"/>
</dbReference>
<dbReference type="GO" id="GO:0006888">
    <property type="term" value="P:endoplasmic reticulum to Golgi vesicle-mediated transport"/>
    <property type="evidence" value="ECO:0000318"/>
    <property type="project" value="GO_Central"/>
</dbReference>
<dbReference type="GO" id="GO:0016020">
    <property type="term" value="C:membrane"/>
    <property type="evidence" value="ECO:0007669"/>
    <property type="project" value="UniProtKB-SubCell"/>
</dbReference>
<feature type="transmembrane region" description="Helical" evidence="8">
    <location>
        <begin position="218"/>
        <end position="238"/>
    </location>
</feature>
<keyword evidence="5 8" id="KW-1133">Transmembrane helix</keyword>
<dbReference type="SMART" id="SM01190">
    <property type="entry name" value="EMP24_GP25L"/>
    <property type="match status" value="1"/>
</dbReference>
<dbReference type="GO" id="GO:0005793">
    <property type="term" value="C:endoplasmic reticulum-Golgi intermediate compartment"/>
    <property type="evidence" value="ECO:0000318"/>
    <property type="project" value="GO_Central"/>
</dbReference>
<dbReference type="GO" id="GO:0007030">
    <property type="term" value="P:Golgi organization"/>
    <property type="evidence" value="ECO:0000318"/>
    <property type="project" value="GO_Central"/>
</dbReference>
<dbReference type="InParanoid" id="A0A1B6PI56"/>
<dbReference type="InterPro" id="IPR015720">
    <property type="entry name" value="Emp24-like"/>
</dbReference>
<dbReference type="GO" id="GO:0030134">
    <property type="term" value="C:COPII-coated ER to Golgi transport vesicle"/>
    <property type="evidence" value="ECO:0000318"/>
    <property type="project" value="GO_Central"/>
</dbReference>
<evidence type="ECO:0000256" key="8">
    <source>
        <dbReference type="SAM" id="Phobius"/>
    </source>
</evidence>
<dbReference type="GO" id="GO:0005794">
    <property type="term" value="C:Golgi apparatus"/>
    <property type="evidence" value="ECO:0000318"/>
    <property type="project" value="GO_Central"/>
</dbReference>
<sequence length="250" mass="27968">MGQCRAGAAVAAVTLWWLTGCAGAVWLELATTAIKCISEDIQSNVVVMADYSILFEEHPIRPKVSAKTSRTDGLTITGEERRKKNVMMWSSVVTAVFFFSGLFLFLQVTSPLGDVLHHADKVSHGQFAFTTVESGSYLACFWTETLEKGMVVNLNLDWRTGIAAKDWDSIAKKEKLDGVALELVKLEVAAKAIHENLLYLKLKEADLRDLSEWTQVKITWLSVICLAICIGVSILQLWRLKQFFRKNKLI</sequence>
<evidence type="ECO:0000256" key="7">
    <source>
        <dbReference type="RuleBase" id="RU003827"/>
    </source>
</evidence>
<dbReference type="InterPro" id="IPR009038">
    <property type="entry name" value="GOLD_dom"/>
</dbReference>
<feature type="transmembrane region" description="Helical" evidence="8">
    <location>
        <begin position="6"/>
        <end position="27"/>
    </location>
</feature>
<dbReference type="Pfam" id="PF01105">
    <property type="entry name" value="EMP24_GP25L"/>
    <property type="match status" value="1"/>
</dbReference>
<keyword evidence="6 8" id="KW-0472">Membrane</keyword>
<evidence type="ECO:0000256" key="6">
    <source>
        <dbReference type="ARBA" id="ARBA00023136"/>
    </source>
</evidence>
<dbReference type="PROSITE" id="PS51257">
    <property type="entry name" value="PROKAR_LIPOPROTEIN"/>
    <property type="match status" value="1"/>
</dbReference>
<protein>
    <recommendedName>
        <fullName evidence="9">GOLD domain-containing protein</fullName>
    </recommendedName>
</protein>
<reference evidence="10 11" key="1">
    <citation type="journal article" date="2009" name="Nature">
        <title>The Sorghum bicolor genome and the diversification of grasses.</title>
        <authorList>
            <person name="Paterson A.H."/>
            <person name="Bowers J.E."/>
            <person name="Bruggmann R."/>
            <person name="Dubchak I."/>
            <person name="Grimwood J."/>
            <person name="Gundlach H."/>
            <person name="Haberer G."/>
            <person name="Hellsten U."/>
            <person name="Mitros T."/>
            <person name="Poliakov A."/>
            <person name="Schmutz J."/>
            <person name="Spannagl M."/>
            <person name="Tang H."/>
            <person name="Wang X."/>
            <person name="Wicker T."/>
            <person name="Bharti A.K."/>
            <person name="Chapman J."/>
            <person name="Feltus F.A."/>
            <person name="Gowik U."/>
            <person name="Grigoriev I.V."/>
            <person name="Lyons E."/>
            <person name="Maher C.A."/>
            <person name="Martis M."/>
            <person name="Narechania A."/>
            <person name="Otillar R.P."/>
            <person name="Penning B.W."/>
            <person name="Salamov A.A."/>
            <person name="Wang Y."/>
            <person name="Zhang L."/>
            <person name="Carpita N.C."/>
            <person name="Freeling M."/>
            <person name="Gingle A.R."/>
            <person name="Hash C.T."/>
            <person name="Keller B."/>
            <person name="Klein P."/>
            <person name="Kresovich S."/>
            <person name="McCann M.C."/>
            <person name="Ming R."/>
            <person name="Peterson D.G."/>
            <person name="Mehboob-ur-Rahman"/>
            <person name="Ware D."/>
            <person name="Westhoff P."/>
            <person name="Mayer K.F."/>
            <person name="Messing J."/>
            <person name="Rokhsar D.S."/>
        </authorList>
    </citation>
    <scope>NUCLEOTIDE SEQUENCE [LARGE SCALE GENOMIC DNA]</scope>
    <source>
        <strain evidence="11">cv. BTx623</strain>
    </source>
</reference>
<comment type="subcellular location">
    <subcellularLocation>
        <location evidence="1 7">Membrane</location>
        <topology evidence="1 7">Single-pass type I membrane protein</topology>
    </subcellularLocation>
</comment>
<reference evidence="11" key="2">
    <citation type="journal article" date="2018" name="Plant J.">
        <title>The Sorghum bicolor reference genome: improved assembly, gene annotations, a transcriptome atlas, and signatures of genome organization.</title>
        <authorList>
            <person name="McCormick R.F."/>
            <person name="Truong S.K."/>
            <person name="Sreedasyam A."/>
            <person name="Jenkins J."/>
            <person name="Shu S."/>
            <person name="Sims D."/>
            <person name="Kennedy M."/>
            <person name="Amirebrahimi M."/>
            <person name="Weers B.D."/>
            <person name="McKinley B."/>
            <person name="Mattison A."/>
            <person name="Morishige D.T."/>
            <person name="Grimwood J."/>
            <person name="Schmutz J."/>
            <person name="Mullet J.E."/>
        </authorList>
    </citation>
    <scope>NUCLEOTIDE SEQUENCE [LARGE SCALE GENOMIC DNA]</scope>
    <source>
        <strain evidence="11">cv. BTx623</strain>
    </source>
</reference>
<evidence type="ECO:0000256" key="1">
    <source>
        <dbReference type="ARBA" id="ARBA00004479"/>
    </source>
</evidence>
<evidence type="ECO:0000256" key="2">
    <source>
        <dbReference type="ARBA" id="ARBA00007104"/>
    </source>
</evidence>
<gene>
    <name evidence="10" type="ORF">SORBI_3007G154400</name>
</gene>
<keyword evidence="3 7" id="KW-0812">Transmembrane</keyword>
<feature type="transmembrane region" description="Helical" evidence="8">
    <location>
        <begin position="86"/>
        <end position="106"/>
    </location>
</feature>
<dbReference type="AlphaFoldDB" id="A0A1B6PI56"/>